<evidence type="ECO:0000313" key="1">
    <source>
        <dbReference type="EMBL" id="PGQ10354.1"/>
    </source>
</evidence>
<comment type="caution">
    <text evidence="1">The sequence shown here is derived from an EMBL/GenBank/DDBJ whole genome shotgun (WGS) entry which is preliminary data.</text>
</comment>
<protein>
    <submittedName>
        <fullName evidence="1">Uncharacterized protein</fullName>
    </submittedName>
</protein>
<evidence type="ECO:0000313" key="2">
    <source>
        <dbReference type="Proteomes" id="UP000221438"/>
    </source>
</evidence>
<gene>
    <name evidence="1" type="ORF">COA08_09310</name>
</gene>
<organism evidence="1 2">
    <name type="scientific">Bacillus cereus</name>
    <dbReference type="NCBI Taxonomy" id="1396"/>
    <lineage>
        <taxon>Bacteria</taxon>
        <taxon>Bacillati</taxon>
        <taxon>Bacillota</taxon>
        <taxon>Bacilli</taxon>
        <taxon>Bacillales</taxon>
        <taxon>Bacillaceae</taxon>
        <taxon>Bacillus</taxon>
        <taxon>Bacillus cereus group</taxon>
    </lineage>
</organism>
<dbReference type="Proteomes" id="UP000221438">
    <property type="component" value="Unassembled WGS sequence"/>
</dbReference>
<dbReference type="EMBL" id="NUJQ01000006">
    <property type="protein sequence ID" value="PGQ10354.1"/>
    <property type="molecule type" value="Genomic_DNA"/>
</dbReference>
<accession>A0A2A8U0L3</accession>
<name>A0A2A8U0L3_BACCE</name>
<sequence length="63" mass="7274">MCVNNQWVWTKPPLIKLSSYAYARLVRRKTSPIKASISTSYLMLKVKSVVSTFRKVVKVVDEK</sequence>
<proteinExistence type="predicted"/>
<dbReference type="AlphaFoldDB" id="A0A2A8U0L3"/>
<reference evidence="1 2" key="1">
    <citation type="submission" date="2017-09" db="EMBL/GenBank/DDBJ databases">
        <title>Large-scale bioinformatics analysis of Bacillus genomes uncovers conserved roles of natural products in bacterial physiology.</title>
        <authorList>
            <consortium name="Agbiome Team Llc"/>
            <person name="Bleich R.M."/>
            <person name="Grubbs K.J."/>
            <person name="Santa Maria K.C."/>
            <person name="Allen S.E."/>
            <person name="Farag S."/>
            <person name="Shank E.A."/>
            <person name="Bowers A."/>
        </authorList>
    </citation>
    <scope>NUCLEOTIDE SEQUENCE [LARGE SCALE GENOMIC DNA]</scope>
    <source>
        <strain evidence="1 2">AFS046104</strain>
    </source>
</reference>